<dbReference type="InterPro" id="IPR053003">
    <property type="entry name" value="TRIM_RBCC_E3_ubiq-ligases"/>
</dbReference>
<evidence type="ECO:0000256" key="5">
    <source>
        <dbReference type="ARBA" id="ARBA00022833"/>
    </source>
</evidence>
<dbReference type="AlphaFoldDB" id="A0A914VZK7"/>
<evidence type="ECO:0000256" key="1">
    <source>
        <dbReference type="ARBA" id="ARBA00004496"/>
    </source>
</evidence>
<dbReference type="GO" id="GO:0061630">
    <property type="term" value="F:ubiquitin protein ligase activity"/>
    <property type="evidence" value="ECO:0007669"/>
    <property type="project" value="TreeGrafter"/>
</dbReference>
<feature type="domain" description="B box-type" evidence="9">
    <location>
        <begin position="97"/>
        <end position="139"/>
    </location>
</feature>
<proteinExistence type="predicted"/>
<feature type="compositionally biased region" description="Basic and acidic residues" evidence="7">
    <location>
        <begin position="482"/>
        <end position="492"/>
    </location>
</feature>
<evidence type="ECO:0000259" key="9">
    <source>
        <dbReference type="PROSITE" id="PS50119"/>
    </source>
</evidence>
<evidence type="ECO:0000256" key="7">
    <source>
        <dbReference type="SAM" id="MobiDB-lite"/>
    </source>
</evidence>
<dbReference type="Pfam" id="PF00643">
    <property type="entry name" value="zf-B_box"/>
    <property type="match status" value="1"/>
</dbReference>
<dbReference type="PROSITE" id="PS50144">
    <property type="entry name" value="MATH"/>
    <property type="match status" value="1"/>
</dbReference>
<keyword evidence="3" id="KW-0479">Metal-binding</keyword>
<dbReference type="SUPFAM" id="SSF57845">
    <property type="entry name" value="B-box zinc-binding domain"/>
    <property type="match status" value="1"/>
</dbReference>
<dbReference type="InterPro" id="IPR008974">
    <property type="entry name" value="TRAF-like"/>
</dbReference>
<dbReference type="GO" id="GO:0005164">
    <property type="term" value="F:tumor necrosis factor receptor binding"/>
    <property type="evidence" value="ECO:0007669"/>
    <property type="project" value="TreeGrafter"/>
</dbReference>
<keyword evidence="5" id="KW-0862">Zinc</keyword>
<dbReference type="GO" id="GO:0008270">
    <property type="term" value="F:zinc ion binding"/>
    <property type="evidence" value="ECO:0007669"/>
    <property type="project" value="UniProtKB-KW"/>
</dbReference>
<evidence type="ECO:0000256" key="3">
    <source>
        <dbReference type="ARBA" id="ARBA00022723"/>
    </source>
</evidence>
<dbReference type="GO" id="GO:0005778">
    <property type="term" value="C:peroxisomal membrane"/>
    <property type="evidence" value="ECO:0007669"/>
    <property type="project" value="TreeGrafter"/>
</dbReference>
<dbReference type="Pfam" id="PF22486">
    <property type="entry name" value="MATH_2"/>
    <property type="match status" value="1"/>
</dbReference>
<organism evidence="11 12">
    <name type="scientific">Plectus sambesii</name>
    <dbReference type="NCBI Taxonomy" id="2011161"/>
    <lineage>
        <taxon>Eukaryota</taxon>
        <taxon>Metazoa</taxon>
        <taxon>Ecdysozoa</taxon>
        <taxon>Nematoda</taxon>
        <taxon>Chromadorea</taxon>
        <taxon>Plectida</taxon>
        <taxon>Plectina</taxon>
        <taxon>Plectoidea</taxon>
        <taxon>Plectidae</taxon>
        <taxon>Plectus</taxon>
    </lineage>
</organism>
<reference evidence="12" key="1">
    <citation type="submission" date="2022-11" db="UniProtKB">
        <authorList>
            <consortium name="WormBaseParasite"/>
        </authorList>
    </citation>
    <scope>IDENTIFICATION</scope>
</reference>
<evidence type="ECO:0000259" key="10">
    <source>
        <dbReference type="PROSITE" id="PS50144"/>
    </source>
</evidence>
<feature type="domain" description="RING-type" evidence="8">
    <location>
        <begin position="22"/>
        <end position="62"/>
    </location>
</feature>
<evidence type="ECO:0000256" key="6">
    <source>
        <dbReference type="PROSITE-ProRule" id="PRU00024"/>
    </source>
</evidence>
<dbReference type="InterPro" id="IPR002083">
    <property type="entry name" value="MATH/TRAF_dom"/>
</dbReference>
<accession>A0A914VZK7</accession>
<dbReference type="SMART" id="SM00061">
    <property type="entry name" value="MATH"/>
    <property type="match status" value="1"/>
</dbReference>
<dbReference type="InterPro" id="IPR013083">
    <property type="entry name" value="Znf_RING/FYVE/PHD"/>
</dbReference>
<dbReference type="Gene3D" id="3.30.160.60">
    <property type="entry name" value="Classic Zinc Finger"/>
    <property type="match status" value="1"/>
</dbReference>
<dbReference type="WBParaSite" id="PSAMB.scaffold2727size21602.g18927.t1">
    <property type="protein sequence ID" value="PSAMB.scaffold2727size21602.g18927.t1"/>
    <property type="gene ID" value="PSAMB.scaffold2727size21602.g18927"/>
</dbReference>
<dbReference type="Gene3D" id="2.60.210.10">
    <property type="entry name" value="Apoptosis, Tumor Necrosis Factor Receptor Associated Protein 2, Chain A"/>
    <property type="match status" value="1"/>
</dbReference>
<feature type="compositionally biased region" description="Basic and acidic residues" evidence="7">
    <location>
        <begin position="727"/>
        <end position="748"/>
    </location>
</feature>
<dbReference type="CDD" id="cd03773">
    <property type="entry name" value="MATH_TRIM37"/>
    <property type="match status" value="1"/>
</dbReference>
<sequence>MAAAGASSENSHVEGIRDVFRCFICMEQLRDARLCPHCSKFCCYQCIRRWITEQRPQCPHCRAGLRLADLVKCRWAEEVTQRLDTLNIASGGQEVKPEIDKCSVHDEKMSVFCWTCQACICHHCALWGGEHSGHTLKPLDDEYKRRVTQINDEVRCLRRRLCLLIGSLQDLERNMEAIRSGKEERVREIRCAVELMIARLDSQMKSKLVALTGQKRSLSMEVEMVEGMLSEVEHQLTAASHSSLIQKSTELFKSLKQMQRSPPVTPHLKVPCDFESEIVPHYKGQQFVLKPFSELRAKADPVYSPPLQLNGMSWRLKVYPDGNGVVRGNYLSVFLELSQGSTEQAKYEYRVEMVHQADEPSRNIVREFASDFEVGECWGYNRFFKVEFLASEGFLNREDDSLLLHFHVRAPTYYQECRDLKWHIQQMQEERLEQDKCINDLKEQLAVELSRHTPLHSPLPPISSSPRLVMDLPVESGPITTDFRRSSERSERSTPPLATTSVRLALSPGALVAEALEATVGIRDEAVEVTGALEAIRNVPSLERDVDDEIRSVVSVDNDVEEELAAVGGLADELNRISLTLPDRESTMDLVESLSGSPLRRFSHYSRSERVPHSASHADDAERTVNRIQAAFRTSLPESDSSDMAEYRGVHDWPMTAEDHADCPACSPRSRKQLFRRLRSRHRDVVSRAPDTTAAYLNHTSELTPGGDIDIGELEREIRAETANARGEGRTSTERQRTSDADAPDTIR</sequence>
<dbReference type="CDD" id="cd19779">
    <property type="entry name" value="Bbox2_TRIM37_C-VIII"/>
    <property type="match status" value="1"/>
</dbReference>
<dbReference type="InterPro" id="IPR000315">
    <property type="entry name" value="Znf_B-box"/>
</dbReference>
<keyword evidence="2" id="KW-0963">Cytoplasm</keyword>
<comment type="subcellular location">
    <subcellularLocation>
        <location evidence="1">Cytoplasm</location>
    </subcellularLocation>
</comment>
<evidence type="ECO:0000259" key="8">
    <source>
        <dbReference type="PROSITE" id="PS50089"/>
    </source>
</evidence>
<dbReference type="GO" id="GO:0031625">
    <property type="term" value="F:ubiquitin protein ligase binding"/>
    <property type="evidence" value="ECO:0007669"/>
    <property type="project" value="TreeGrafter"/>
</dbReference>
<evidence type="ECO:0000256" key="2">
    <source>
        <dbReference type="ARBA" id="ARBA00022490"/>
    </source>
</evidence>
<dbReference type="PROSITE" id="PS50089">
    <property type="entry name" value="ZF_RING_2"/>
    <property type="match status" value="1"/>
</dbReference>
<dbReference type="CDD" id="cd16619">
    <property type="entry name" value="mRING-HC-C4C4_TRIM37_C-VIII"/>
    <property type="match status" value="1"/>
</dbReference>
<feature type="domain" description="MATH" evidence="10">
    <location>
        <begin position="282"/>
        <end position="408"/>
    </location>
</feature>
<dbReference type="InterPro" id="IPR001841">
    <property type="entry name" value="Znf_RING"/>
</dbReference>
<dbReference type="InterPro" id="IPR037299">
    <property type="entry name" value="TRIM37_MATH"/>
</dbReference>
<name>A0A914VZK7_9BILA</name>
<dbReference type="GO" id="GO:0006513">
    <property type="term" value="P:protein monoubiquitination"/>
    <property type="evidence" value="ECO:0007669"/>
    <property type="project" value="TreeGrafter"/>
</dbReference>
<protein>
    <submittedName>
        <fullName evidence="12">Uncharacterized protein</fullName>
    </submittedName>
</protein>
<feature type="region of interest" description="Disordered" evidence="7">
    <location>
        <begin position="699"/>
        <end position="748"/>
    </location>
</feature>
<dbReference type="PANTHER" id="PTHR36754">
    <property type="entry name" value="E3 UBIQUITIN-PROTEIN LIGASE TRIM37"/>
    <property type="match status" value="1"/>
</dbReference>
<dbReference type="SUPFAM" id="SSF57850">
    <property type="entry name" value="RING/U-box"/>
    <property type="match status" value="1"/>
</dbReference>
<dbReference type="GO" id="GO:0051865">
    <property type="term" value="P:protein autoubiquitination"/>
    <property type="evidence" value="ECO:0007669"/>
    <property type="project" value="TreeGrafter"/>
</dbReference>
<evidence type="ECO:0000313" key="11">
    <source>
        <dbReference type="Proteomes" id="UP000887566"/>
    </source>
</evidence>
<feature type="region of interest" description="Disordered" evidence="7">
    <location>
        <begin position="479"/>
        <end position="498"/>
    </location>
</feature>
<dbReference type="PANTHER" id="PTHR36754:SF2">
    <property type="entry name" value="E3 UBIQUITIN-PROTEIN LIGASE TRIM37"/>
    <property type="match status" value="1"/>
</dbReference>
<dbReference type="Gene3D" id="3.30.40.10">
    <property type="entry name" value="Zinc/RING finger domain, C3HC4 (zinc finger)"/>
    <property type="match status" value="1"/>
</dbReference>
<dbReference type="PROSITE" id="PS50119">
    <property type="entry name" value="ZF_BBOX"/>
    <property type="match status" value="1"/>
</dbReference>
<keyword evidence="4 6" id="KW-0863">Zinc-finger</keyword>
<dbReference type="Proteomes" id="UP000887566">
    <property type="component" value="Unplaced"/>
</dbReference>
<evidence type="ECO:0000256" key="4">
    <source>
        <dbReference type="ARBA" id="ARBA00022771"/>
    </source>
</evidence>
<dbReference type="GO" id="GO:0016235">
    <property type="term" value="C:aggresome"/>
    <property type="evidence" value="ECO:0007669"/>
    <property type="project" value="TreeGrafter"/>
</dbReference>
<keyword evidence="11" id="KW-1185">Reference proteome</keyword>
<evidence type="ECO:0000313" key="12">
    <source>
        <dbReference type="WBParaSite" id="PSAMB.scaffold2727size21602.g18927.t1"/>
    </source>
</evidence>
<dbReference type="GO" id="GO:0070842">
    <property type="term" value="P:aggresome assembly"/>
    <property type="evidence" value="ECO:0007669"/>
    <property type="project" value="TreeGrafter"/>
</dbReference>
<dbReference type="SMART" id="SM00336">
    <property type="entry name" value="BBOX"/>
    <property type="match status" value="1"/>
</dbReference>
<dbReference type="SUPFAM" id="SSF49599">
    <property type="entry name" value="TRAF domain-like"/>
    <property type="match status" value="1"/>
</dbReference>